<dbReference type="EMBL" id="RJVU01049122">
    <property type="protein sequence ID" value="ROL42915.1"/>
    <property type="molecule type" value="Genomic_DNA"/>
</dbReference>
<reference evidence="1 2" key="1">
    <citation type="submission" date="2018-10" db="EMBL/GenBank/DDBJ databases">
        <title>Genome assembly for a Yunnan-Guizhou Plateau 3E fish, Anabarilius grahami (Regan), and its evolutionary and genetic applications.</title>
        <authorList>
            <person name="Jiang W."/>
        </authorList>
    </citation>
    <scope>NUCLEOTIDE SEQUENCE [LARGE SCALE GENOMIC DNA]</scope>
    <source>
        <strain evidence="1">AG-KIZ</strain>
        <tissue evidence="1">Muscle</tissue>
    </source>
</reference>
<dbReference type="AlphaFoldDB" id="A0A3N0Y9J9"/>
<evidence type="ECO:0000313" key="2">
    <source>
        <dbReference type="Proteomes" id="UP000281406"/>
    </source>
</evidence>
<dbReference type="Pfam" id="PF15400">
    <property type="entry name" value="TEX33"/>
    <property type="match status" value="1"/>
</dbReference>
<gene>
    <name evidence="1" type="ORF">DPX16_10971</name>
</gene>
<dbReference type="PANTHER" id="PTHR31702:SF2">
    <property type="entry name" value="TESTIS-EXPRESSED PROTEIN 33"/>
    <property type="match status" value="1"/>
</dbReference>
<proteinExistence type="predicted"/>
<protein>
    <submittedName>
        <fullName evidence="1">Testis-expressed protein 33</fullName>
    </submittedName>
</protein>
<dbReference type="PANTHER" id="PTHR31702">
    <property type="entry name" value="TESTIS-EXPRESSED PROTEIN 33"/>
    <property type="match status" value="1"/>
</dbReference>
<sequence>MSTNSQSEKRTNSSNQVCRLHCPQVPPLCAPHYSDTSTDEHRSYHMMGHYLRANVFPGPSVVWSSLVKDSYTHHHPPAFIQDAEHWHGHKTDHLGMFEDLNPFRLFLKSVDLNQGPVGTQDDIKLFIKIILKVLK</sequence>
<dbReference type="OrthoDB" id="5977581at2759"/>
<organism evidence="1 2">
    <name type="scientific">Anabarilius grahami</name>
    <name type="common">Kanglang fish</name>
    <name type="synonym">Barilius grahami</name>
    <dbReference type="NCBI Taxonomy" id="495550"/>
    <lineage>
        <taxon>Eukaryota</taxon>
        <taxon>Metazoa</taxon>
        <taxon>Chordata</taxon>
        <taxon>Craniata</taxon>
        <taxon>Vertebrata</taxon>
        <taxon>Euteleostomi</taxon>
        <taxon>Actinopterygii</taxon>
        <taxon>Neopterygii</taxon>
        <taxon>Teleostei</taxon>
        <taxon>Ostariophysi</taxon>
        <taxon>Cypriniformes</taxon>
        <taxon>Xenocyprididae</taxon>
        <taxon>Xenocypridinae</taxon>
        <taxon>Xenocypridinae incertae sedis</taxon>
        <taxon>Anabarilius</taxon>
    </lineage>
</organism>
<keyword evidence="2" id="KW-1185">Reference proteome</keyword>
<comment type="caution">
    <text evidence="1">The sequence shown here is derived from an EMBL/GenBank/DDBJ whole genome shotgun (WGS) entry which is preliminary data.</text>
</comment>
<dbReference type="Proteomes" id="UP000281406">
    <property type="component" value="Unassembled WGS sequence"/>
</dbReference>
<evidence type="ECO:0000313" key="1">
    <source>
        <dbReference type="EMBL" id="ROL42915.1"/>
    </source>
</evidence>
<accession>A0A3N0Y9J9</accession>
<name>A0A3N0Y9J9_ANAGA</name>
<dbReference type="InterPro" id="IPR029234">
    <property type="entry name" value="CIMIP4"/>
</dbReference>